<dbReference type="InterPro" id="IPR008554">
    <property type="entry name" value="Glutaredoxin-like"/>
</dbReference>
<evidence type="ECO:0000313" key="1">
    <source>
        <dbReference type="EMBL" id="KKN68652.1"/>
    </source>
</evidence>
<dbReference type="AlphaFoldDB" id="A0A0F9T1G9"/>
<gene>
    <name evidence="1" type="ORF">LCGC14_0449390</name>
</gene>
<dbReference type="EMBL" id="LAZR01000443">
    <property type="protein sequence ID" value="KKN68652.1"/>
    <property type="molecule type" value="Genomic_DNA"/>
</dbReference>
<dbReference type="SUPFAM" id="SSF52833">
    <property type="entry name" value="Thioredoxin-like"/>
    <property type="match status" value="1"/>
</dbReference>
<dbReference type="Gene3D" id="3.40.30.10">
    <property type="entry name" value="Glutaredoxin"/>
    <property type="match status" value="1"/>
</dbReference>
<dbReference type="Pfam" id="PF05768">
    <property type="entry name" value="Glrx-like"/>
    <property type="match status" value="1"/>
</dbReference>
<comment type="caution">
    <text evidence="1">The sequence shown here is derived from an EMBL/GenBank/DDBJ whole genome shotgun (WGS) entry which is preliminary data.</text>
</comment>
<sequence>MTPPLNVTLFATSACHLCEEAASLLKPLAGNGVQVHEVDIIDSQTLLERYQLRIPVLKRDDNGAELDWPFDMQQLIVWLGDVIGEEG</sequence>
<dbReference type="InterPro" id="IPR036249">
    <property type="entry name" value="Thioredoxin-like_sf"/>
</dbReference>
<reference evidence="1" key="1">
    <citation type="journal article" date="2015" name="Nature">
        <title>Complex archaea that bridge the gap between prokaryotes and eukaryotes.</title>
        <authorList>
            <person name="Spang A."/>
            <person name="Saw J.H."/>
            <person name="Jorgensen S.L."/>
            <person name="Zaremba-Niedzwiedzka K."/>
            <person name="Martijn J."/>
            <person name="Lind A.E."/>
            <person name="van Eijk R."/>
            <person name="Schleper C."/>
            <person name="Guy L."/>
            <person name="Ettema T.J."/>
        </authorList>
    </citation>
    <scope>NUCLEOTIDE SEQUENCE</scope>
</reference>
<name>A0A0F9T1G9_9ZZZZ</name>
<proteinExistence type="predicted"/>
<accession>A0A0F9T1G9</accession>
<evidence type="ECO:0008006" key="2">
    <source>
        <dbReference type="Google" id="ProtNLM"/>
    </source>
</evidence>
<organism evidence="1">
    <name type="scientific">marine sediment metagenome</name>
    <dbReference type="NCBI Taxonomy" id="412755"/>
    <lineage>
        <taxon>unclassified sequences</taxon>
        <taxon>metagenomes</taxon>
        <taxon>ecological metagenomes</taxon>
    </lineage>
</organism>
<protein>
    <recommendedName>
        <fullName evidence="2">Glutaredoxin domain-containing protein</fullName>
    </recommendedName>
</protein>